<evidence type="ECO:0000313" key="3">
    <source>
        <dbReference type="Proteomes" id="UP001396898"/>
    </source>
</evidence>
<comment type="caution">
    <text evidence="2">The sequence shown here is derived from an EMBL/GenBank/DDBJ whole genome shotgun (WGS) entry which is preliminary data.</text>
</comment>
<keyword evidence="3" id="KW-1185">Reference proteome</keyword>
<gene>
    <name evidence="2" type="ORF">PG991_009422</name>
</gene>
<feature type="region of interest" description="Disordered" evidence="1">
    <location>
        <begin position="441"/>
        <end position="470"/>
    </location>
</feature>
<sequence>MDRFQRLPPELRVMILERIPSRRAISQLIQASPAMLGQYMTSKQKITRALLAADFDEEMIQDAMAIILYPSHLYPAVYSSDLVVQSHLFASWASKRLPNPLHKPAESQNARFIRDLGKLHGRLVLFIEDYLTKATAVFPPREYVCLPALSPMQTHTTFKGKPVSPVFDVACLTGGERTRLLKAFLRHHVMILVYRDWDWYLRSRHCYRKELFQYDGRDFQPFEQEGIFCVREYLESLYGTIFAQLGDSWLPEIAPNPPSSGLRYPDNVFFDPQDYANDFTPQSIFLDIATMAGFGFDLAWILLRAAIAGRQEQEQLGKWFQKSCPERYSTFDWSKSVRWTALSPAIGIHGSYRDHQEGPGMYRKLYSHFKPGDSLIRHIYRQRAWAFLDDARFYPSSPGKPHFPIYITLEHIIDEAWVLEDWSLLPAHVRAMRRSQKWHDEQFPPSRFEASPREIDQGSEPETESNASLPDVVNGHFRISQPFWL</sequence>
<proteinExistence type="predicted"/>
<name>A0ABR1RIS1_9PEZI</name>
<reference evidence="2 3" key="1">
    <citation type="submission" date="2023-01" db="EMBL/GenBank/DDBJ databases">
        <title>Analysis of 21 Apiospora genomes using comparative genomics revels a genus with tremendous synthesis potential of carbohydrate active enzymes and secondary metabolites.</title>
        <authorList>
            <person name="Sorensen T."/>
        </authorList>
    </citation>
    <scope>NUCLEOTIDE SEQUENCE [LARGE SCALE GENOMIC DNA]</scope>
    <source>
        <strain evidence="2 3">CBS 20057</strain>
    </source>
</reference>
<evidence type="ECO:0000256" key="1">
    <source>
        <dbReference type="SAM" id="MobiDB-lite"/>
    </source>
</evidence>
<dbReference type="Proteomes" id="UP001396898">
    <property type="component" value="Unassembled WGS sequence"/>
</dbReference>
<evidence type="ECO:0008006" key="4">
    <source>
        <dbReference type="Google" id="ProtNLM"/>
    </source>
</evidence>
<dbReference type="EMBL" id="JAQQWI010000014">
    <property type="protein sequence ID" value="KAK8013151.1"/>
    <property type="molecule type" value="Genomic_DNA"/>
</dbReference>
<accession>A0ABR1RIS1</accession>
<evidence type="ECO:0000313" key="2">
    <source>
        <dbReference type="EMBL" id="KAK8013151.1"/>
    </source>
</evidence>
<protein>
    <recommendedName>
        <fullName evidence="4">F-box domain-containing protein</fullName>
    </recommendedName>
</protein>
<organism evidence="2 3">
    <name type="scientific">Apiospora marii</name>
    <dbReference type="NCBI Taxonomy" id="335849"/>
    <lineage>
        <taxon>Eukaryota</taxon>
        <taxon>Fungi</taxon>
        <taxon>Dikarya</taxon>
        <taxon>Ascomycota</taxon>
        <taxon>Pezizomycotina</taxon>
        <taxon>Sordariomycetes</taxon>
        <taxon>Xylariomycetidae</taxon>
        <taxon>Amphisphaeriales</taxon>
        <taxon>Apiosporaceae</taxon>
        <taxon>Apiospora</taxon>
    </lineage>
</organism>